<reference evidence="2 3" key="1">
    <citation type="journal article" date="2016" name="Sci. Rep.">
        <title>The genome sequence of the outbreeding globe artichoke constructed de novo incorporating a phase-aware low-pass sequencing strategy of F1 progeny.</title>
        <authorList>
            <person name="Scaglione D."/>
            <person name="Reyes-Chin-Wo S."/>
            <person name="Acquadro A."/>
            <person name="Froenicke L."/>
            <person name="Portis E."/>
            <person name="Beitel C."/>
            <person name="Tirone M."/>
            <person name="Mauro R."/>
            <person name="Lo Monaco A."/>
            <person name="Mauromicale G."/>
            <person name="Faccioli P."/>
            <person name="Cattivelli L."/>
            <person name="Rieseberg L."/>
            <person name="Michelmore R."/>
            <person name="Lanteri S."/>
        </authorList>
    </citation>
    <scope>NUCLEOTIDE SEQUENCE [LARGE SCALE GENOMIC DNA]</scope>
    <source>
        <strain evidence="2">2C</strain>
    </source>
</reference>
<sequence>MIVFADKDQEPEIFPPDPRKFNNLIDLYRRKRTTEPRKVGSCDVHDFFTKRNLKMEEELAKAKKKNSEAERPTWFEFLNDSSEEELREFALGLGSKIDHVKTKIESLKEIPMIDQNLDHCPFHPNTLNPMIPMDYNNLRFDPTDQCNLSENPPNLLTDLLMKEDDNDFYDFESLINIPPPPRPPLGCSFPPPMLPLPELAPPFVHDKPFSMSDFPSQMMEYNNFGFDSVELSCGDQCDLMIQPSPNSATELPMSEDWCNHDRDFNVQPLPVADSVLPPPQLQPELAPPFVHDEPFSMSDFPSRMMEYNNFGFDSVELSCGDQCDLMINQPSNPNSVTEMPMSEDLNDWCNYDRDFNVQPLPVADSVLPPPQPQPQPQPEAASVMHRNPFFVFD</sequence>
<comment type="caution">
    <text evidence="2">The sequence shown here is derived from an EMBL/GenBank/DDBJ whole genome shotgun (WGS) entry which is preliminary data.</text>
</comment>
<evidence type="ECO:0000256" key="1">
    <source>
        <dbReference type="SAM" id="MobiDB-lite"/>
    </source>
</evidence>
<proteinExistence type="predicted"/>
<accession>A0A103Y4R4</accession>
<evidence type="ECO:0000313" key="3">
    <source>
        <dbReference type="Proteomes" id="UP000243975"/>
    </source>
</evidence>
<feature type="compositionally biased region" description="Pro residues" evidence="1">
    <location>
        <begin position="367"/>
        <end position="377"/>
    </location>
</feature>
<evidence type="ECO:0000313" key="2">
    <source>
        <dbReference type="EMBL" id="KVI02485.1"/>
    </source>
</evidence>
<name>A0A103Y4R4_CYNCS</name>
<dbReference type="Proteomes" id="UP000243975">
    <property type="component" value="Unassembled WGS sequence"/>
</dbReference>
<dbReference type="AlphaFoldDB" id="A0A103Y4R4"/>
<keyword evidence="3" id="KW-1185">Reference proteome</keyword>
<protein>
    <submittedName>
        <fullName evidence="2">Uncharacterized protein</fullName>
    </submittedName>
</protein>
<feature type="region of interest" description="Disordered" evidence="1">
    <location>
        <begin position="360"/>
        <end position="384"/>
    </location>
</feature>
<organism evidence="2 3">
    <name type="scientific">Cynara cardunculus var. scolymus</name>
    <name type="common">Globe artichoke</name>
    <name type="synonym">Cynara scolymus</name>
    <dbReference type="NCBI Taxonomy" id="59895"/>
    <lineage>
        <taxon>Eukaryota</taxon>
        <taxon>Viridiplantae</taxon>
        <taxon>Streptophyta</taxon>
        <taxon>Embryophyta</taxon>
        <taxon>Tracheophyta</taxon>
        <taxon>Spermatophyta</taxon>
        <taxon>Magnoliopsida</taxon>
        <taxon>eudicotyledons</taxon>
        <taxon>Gunneridae</taxon>
        <taxon>Pentapetalae</taxon>
        <taxon>asterids</taxon>
        <taxon>campanulids</taxon>
        <taxon>Asterales</taxon>
        <taxon>Asteraceae</taxon>
        <taxon>Carduoideae</taxon>
        <taxon>Cardueae</taxon>
        <taxon>Carduinae</taxon>
        <taxon>Cynara</taxon>
    </lineage>
</organism>
<dbReference type="Gramene" id="KVI02485">
    <property type="protein sequence ID" value="KVI02485"/>
    <property type="gene ID" value="Ccrd_019263"/>
</dbReference>
<dbReference type="EMBL" id="LEKV01002652">
    <property type="protein sequence ID" value="KVI02485.1"/>
    <property type="molecule type" value="Genomic_DNA"/>
</dbReference>
<gene>
    <name evidence="2" type="ORF">Ccrd_019263</name>
</gene>